<evidence type="ECO:0000256" key="11">
    <source>
        <dbReference type="ARBA" id="ARBA00024816"/>
    </source>
</evidence>
<comment type="similarity">
    <text evidence="12">Belongs to the exbB/tolQ family.</text>
</comment>
<reference evidence="16" key="4">
    <citation type="submission" date="2016-05" db="EMBL/GenBank/DDBJ databases">
        <title>Reannotation of Yersinia pestis strain 91001 based on omics data.</title>
        <authorList>
            <person name="Yiqing M."/>
        </authorList>
    </citation>
    <scope>NUCLEOTIDE SEQUENCE</scope>
    <source>
        <strain evidence="16">91001</strain>
    </source>
</reference>
<dbReference type="PANTHER" id="PTHR30625:SF16">
    <property type="entry name" value="BIOPOLYMER TRANSPORT PROTEIN EXBB"/>
    <property type="match status" value="1"/>
</dbReference>
<dbReference type="KEGG" id="ypk:y3495"/>
<evidence type="ECO:0000256" key="1">
    <source>
        <dbReference type="ARBA" id="ARBA00004429"/>
    </source>
</evidence>
<evidence type="ECO:0000259" key="14">
    <source>
        <dbReference type="Pfam" id="PF01618"/>
    </source>
</evidence>
<reference evidence="17" key="3">
    <citation type="journal article" date="2004" name="DNA Res.">
        <title>Complete genome sequence of Yersinia pestis strain 91001, an isolate avirulent to humans.</title>
        <authorList>
            <person name="Song Y."/>
            <person name="Tong Z."/>
            <person name="Wang J."/>
            <person name="Wang L."/>
            <person name="Guo Z."/>
            <person name="Han Y."/>
            <person name="Zhang J."/>
            <person name="Pei D."/>
            <person name="Zhou D."/>
            <person name="Qin H."/>
            <person name="Pang X."/>
            <person name="Han Y."/>
            <person name="Zhai J."/>
            <person name="Li M."/>
            <person name="Cui B."/>
            <person name="Qi Z."/>
            <person name="Jin L."/>
            <person name="Dai R."/>
            <person name="Chen F."/>
            <person name="Li S."/>
            <person name="Ye C."/>
            <person name="Du Z."/>
            <person name="Lin W."/>
            <person name="Wang J."/>
            <person name="Yu J."/>
            <person name="Yang H."/>
            <person name="Wang J."/>
            <person name="Huang P."/>
            <person name="Yang R."/>
        </authorList>
    </citation>
    <scope>NUCLEOTIDE SEQUENCE [LARGE SCALE GENOMIC DNA]</scope>
    <source>
        <strain evidence="17">91001 / Biovar Mediaevalis</strain>
    </source>
</reference>
<evidence type="ECO:0000313" key="18">
    <source>
        <dbReference type="Proteomes" id="UP000002490"/>
    </source>
</evidence>
<keyword evidence="9 13" id="KW-1133">Transmembrane helix</keyword>
<keyword evidence="10 13" id="KW-0472">Membrane</keyword>
<evidence type="ECO:0000256" key="12">
    <source>
        <dbReference type="RuleBase" id="RU004057"/>
    </source>
</evidence>
<keyword evidence="4 12" id="KW-0813">Transport</keyword>
<reference evidence="15 18" key="1">
    <citation type="journal article" date="2002" name="J. Bacteriol.">
        <title>Genome sequence of Yersinia pestis KIM.</title>
        <authorList>
            <person name="Deng W."/>
            <person name="Burland V."/>
            <person name="Plunkett G.III."/>
            <person name="Boutin A."/>
            <person name="Mayhew G.F."/>
            <person name="Liss P."/>
            <person name="Perna N.T."/>
            <person name="Rose D.J."/>
            <person name="Mau B."/>
            <person name="Zhou S."/>
            <person name="Schwartz D.C."/>
            <person name="Fetherston J.D."/>
            <person name="Lindler L.E."/>
            <person name="Brubaker R.R."/>
            <person name="Plana G.V."/>
            <person name="Straley S.C."/>
            <person name="McDonough K.A."/>
            <person name="Nilles M.L."/>
            <person name="Matson J.S."/>
            <person name="Blattner F.R."/>
            <person name="Perry R.D."/>
        </authorList>
    </citation>
    <scope>NUCLEOTIDE SEQUENCE [LARGE SCALE GENOMIC DNA]</scope>
    <source>
        <strain evidence="15">KIM</strain>
        <strain evidence="18">KIM10+ / Biovar Mediaevalis</strain>
    </source>
</reference>
<dbReference type="AlphaFoldDB" id="A0A3G5LAR8"/>
<evidence type="ECO:0000256" key="4">
    <source>
        <dbReference type="ARBA" id="ARBA00022448"/>
    </source>
</evidence>
<evidence type="ECO:0000313" key="15">
    <source>
        <dbReference type="EMBL" id="AAM87043.1"/>
    </source>
</evidence>
<comment type="subunit">
    <text evidence="2">The accessory proteins ExbB and ExbD seem to form a complex with TonB.</text>
</comment>
<dbReference type="InterPro" id="IPR014164">
    <property type="entry name" value="TonB_ExbB_1"/>
</dbReference>
<dbReference type="PANTHER" id="PTHR30625">
    <property type="entry name" value="PROTEIN TOLQ"/>
    <property type="match status" value="1"/>
</dbReference>
<dbReference type="KEGG" id="ypm:YP_2997"/>
<evidence type="ECO:0000256" key="5">
    <source>
        <dbReference type="ARBA" id="ARBA00022475"/>
    </source>
</evidence>
<evidence type="ECO:0000256" key="9">
    <source>
        <dbReference type="ARBA" id="ARBA00022989"/>
    </source>
</evidence>
<keyword evidence="7 13" id="KW-0812">Transmembrane</keyword>
<evidence type="ECO:0000256" key="7">
    <source>
        <dbReference type="ARBA" id="ARBA00022692"/>
    </source>
</evidence>
<evidence type="ECO:0000256" key="8">
    <source>
        <dbReference type="ARBA" id="ARBA00022927"/>
    </source>
</evidence>
<name>A0A3G5LAR8_YERPE</name>
<evidence type="ECO:0000256" key="3">
    <source>
        <dbReference type="ARBA" id="ARBA00022093"/>
    </source>
</evidence>
<sequence>MHIGWRRSVKIAGKESKEISRVQGRVMKGVMVLLLATGLAGHAQAAPGNGSAVAATVTAPTAATSTPLPAPEITSVAAIPESTPESVLTSASALTSESIPAPMVQPVTAPVPQKLAMDLSVWGMYQNADVVVKGVMIGLVLASIVTWTILFSKGTELFRARRRLRQEHEVIGAVTDLDTASERAEDFGQGSVSSLLLHEALNERLLSIESNDNNGIKERTAFRLERRVAAIGRQMGKGNGFLATIGAISPFVGLFGTVWGIMNSFIGIAHSQTTNLAVIAPGIAEALLATALGLVAAIPAVVIYNIFARQIGNYRAQVGDVAAQVLLLLSRDLDLASSAEVKSPRHPHQLRAG</sequence>
<evidence type="ECO:0000313" key="16">
    <source>
        <dbReference type="EMBL" id="AAS63175.1"/>
    </source>
</evidence>
<evidence type="ECO:0000256" key="6">
    <source>
        <dbReference type="ARBA" id="ARBA00022519"/>
    </source>
</evidence>
<evidence type="ECO:0000256" key="13">
    <source>
        <dbReference type="SAM" id="Phobius"/>
    </source>
</evidence>
<dbReference type="NCBIfam" id="NF007722">
    <property type="entry name" value="PRK10414.1"/>
    <property type="match status" value="1"/>
</dbReference>
<protein>
    <recommendedName>
        <fullName evidence="3">Biopolymer transport protein ExbB</fullName>
    </recommendedName>
</protein>
<organism evidence="16 17">
    <name type="scientific">Yersinia pestis</name>
    <dbReference type="NCBI Taxonomy" id="632"/>
    <lineage>
        <taxon>Bacteria</taxon>
        <taxon>Pseudomonadati</taxon>
        <taxon>Pseudomonadota</taxon>
        <taxon>Gammaproteobacteria</taxon>
        <taxon>Enterobacterales</taxon>
        <taxon>Yersiniaceae</taxon>
        <taxon>Yersinia</taxon>
    </lineage>
</organism>
<dbReference type="NCBIfam" id="TIGR02797">
    <property type="entry name" value="exbB"/>
    <property type="match status" value="1"/>
</dbReference>
<dbReference type="Proteomes" id="UP000002490">
    <property type="component" value="Chromosome"/>
</dbReference>
<feature type="domain" description="MotA/TolQ/ExbB proton channel" evidence="14">
    <location>
        <begin position="198"/>
        <end position="314"/>
    </location>
</feature>
<dbReference type="InterPro" id="IPR050790">
    <property type="entry name" value="ExbB/TolQ_transport"/>
</dbReference>
<dbReference type="OrthoDB" id="9805133at2"/>
<feature type="transmembrane region" description="Helical" evidence="13">
    <location>
        <begin position="130"/>
        <end position="152"/>
    </location>
</feature>
<dbReference type="Pfam" id="PF01618">
    <property type="entry name" value="MotA_ExbB"/>
    <property type="match status" value="1"/>
</dbReference>
<reference evidence="16" key="2">
    <citation type="submission" date="2003-04" db="EMBL/GenBank/DDBJ databases">
        <authorList>
            <person name="Song Y."/>
            <person name="Tong Z."/>
            <person name="Wang L."/>
            <person name="Han Y."/>
            <person name="Zhang J."/>
            <person name="Pei D."/>
            <person name="Wang J."/>
            <person name="Zhou D."/>
            <person name="Han Y."/>
            <person name="Pang X."/>
            <person name="Zhai J."/>
            <person name="Chen F."/>
            <person name="Qin H."/>
            <person name="Wang J."/>
            <person name="Li S."/>
            <person name="Guo Z."/>
            <person name="Ye C."/>
            <person name="Du Z."/>
            <person name="Lin W."/>
            <person name="Wang J."/>
            <person name="Yu J."/>
            <person name="Yang H."/>
            <person name="Wang J."/>
            <person name="Huang P."/>
            <person name="Yang R."/>
        </authorList>
    </citation>
    <scope>NUCLEOTIDE SEQUENCE</scope>
    <source>
        <strain evidence="16">91001</strain>
    </source>
</reference>
<keyword evidence="8 12" id="KW-0653">Protein transport</keyword>
<comment type="subcellular location">
    <subcellularLocation>
        <location evidence="1">Cell inner membrane</location>
        <topology evidence="1">Multi-pass membrane protein</topology>
    </subcellularLocation>
    <subcellularLocation>
        <location evidence="12">Membrane</location>
        <topology evidence="12">Multi-pass membrane protein</topology>
    </subcellularLocation>
</comment>
<accession>A0A3G5LAR8</accession>
<dbReference type="GO" id="GO:0005886">
    <property type="term" value="C:plasma membrane"/>
    <property type="evidence" value="ECO:0007669"/>
    <property type="project" value="UniProtKB-SubCell"/>
</dbReference>
<dbReference type="Proteomes" id="UP000001019">
    <property type="component" value="Chromosome"/>
</dbReference>
<dbReference type="GO" id="GO:0015031">
    <property type="term" value="P:protein transport"/>
    <property type="evidence" value="ECO:0007669"/>
    <property type="project" value="UniProtKB-KW"/>
</dbReference>
<keyword evidence="5" id="KW-1003">Cell membrane</keyword>
<dbReference type="EMBL" id="AE017042">
    <property type="protein sequence ID" value="AAS63175.1"/>
    <property type="molecule type" value="Genomic_DNA"/>
</dbReference>
<comment type="function">
    <text evidence="11">Involved in the TonB-dependent energy-dependent transport of various receptor-bound substrates. Protects ExbD from proteolytic degradation and functionally stabilizes TonB.</text>
</comment>
<dbReference type="EMBL" id="AE009952">
    <property type="protein sequence ID" value="AAM87043.1"/>
    <property type="molecule type" value="Genomic_DNA"/>
</dbReference>
<evidence type="ECO:0000313" key="17">
    <source>
        <dbReference type="Proteomes" id="UP000001019"/>
    </source>
</evidence>
<feature type="transmembrane region" description="Helical" evidence="13">
    <location>
        <begin position="286"/>
        <end position="307"/>
    </location>
</feature>
<dbReference type="GO" id="GO:0022857">
    <property type="term" value="F:transmembrane transporter activity"/>
    <property type="evidence" value="ECO:0007669"/>
    <property type="project" value="InterPro"/>
</dbReference>
<feature type="transmembrane region" description="Helical" evidence="13">
    <location>
        <begin position="241"/>
        <end position="266"/>
    </location>
</feature>
<evidence type="ECO:0000256" key="2">
    <source>
        <dbReference type="ARBA" id="ARBA00011471"/>
    </source>
</evidence>
<dbReference type="InterPro" id="IPR002898">
    <property type="entry name" value="MotA_ExbB_proton_chnl"/>
</dbReference>
<gene>
    <name evidence="16" type="primary">exbB</name>
    <name evidence="15" type="ordered locus">y3495</name>
    <name evidence="16" type="ordered locus">YP_2997</name>
</gene>
<proteinExistence type="inferred from homology"/>
<keyword evidence="6" id="KW-0997">Cell inner membrane</keyword>
<evidence type="ECO:0000256" key="10">
    <source>
        <dbReference type="ARBA" id="ARBA00023136"/>
    </source>
</evidence>